<gene>
    <name evidence="1" type="ORF">MTR67_011651</name>
</gene>
<accession>A0AAF0QD11</accession>
<dbReference type="AlphaFoldDB" id="A0AAF0QD11"/>
<name>A0AAF0QD11_SOLVR</name>
<evidence type="ECO:0000313" key="1">
    <source>
        <dbReference type="EMBL" id="WMV18266.1"/>
    </source>
</evidence>
<organism evidence="1 2">
    <name type="scientific">Solanum verrucosum</name>
    <dbReference type="NCBI Taxonomy" id="315347"/>
    <lineage>
        <taxon>Eukaryota</taxon>
        <taxon>Viridiplantae</taxon>
        <taxon>Streptophyta</taxon>
        <taxon>Embryophyta</taxon>
        <taxon>Tracheophyta</taxon>
        <taxon>Spermatophyta</taxon>
        <taxon>Magnoliopsida</taxon>
        <taxon>eudicotyledons</taxon>
        <taxon>Gunneridae</taxon>
        <taxon>Pentapetalae</taxon>
        <taxon>asterids</taxon>
        <taxon>lamiids</taxon>
        <taxon>Solanales</taxon>
        <taxon>Solanaceae</taxon>
        <taxon>Solanoideae</taxon>
        <taxon>Solaneae</taxon>
        <taxon>Solanum</taxon>
    </lineage>
</organism>
<reference evidence="1" key="1">
    <citation type="submission" date="2023-08" db="EMBL/GenBank/DDBJ databases">
        <title>A de novo genome assembly of Solanum verrucosum Schlechtendal, a Mexican diploid species geographically isolated from the other diploid A-genome species in potato relatives.</title>
        <authorList>
            <person name="Hosaka K."/>
        </authorList>
    </citation>
    <scope>NUCLEOTIDE SEQUENCE</scope>
    <source>
        <tissue evidence="1">Young leaves</tissue>
    </source>
</reference>
<sequence length="36" mass="4020">MLKSCILSGVGKISPRDFQPYQYLLLIPLELGVMPV</sequence>
<dbReference type="Proteomes" id="UP001234989">
    <property type="component" value="Chromosome 3"/>
</dbReference>
<proteinExistence type="predicted"/>
<keyword evidence="2" id="KW-1185">Reference proteome</keyword>
<dbReference type="EMBL" id="CP133614">
    <property type="protein sequence ID" value="WMV18266.1"/>
    <property type="molecule type" value="Genomic_DNA"/>
</dbReference>
<protein>
    <submittedName>
        <fullName evidence="1">Uncharacterized protein</fullName>
    </submittedName>
</protein>
<evidence type="ECO:0000313" key="2">
    <source>
        <dbReference type="Proteomes" id="UP001234989"/>
    </source>
</evidence>